<name>A0A948WQI4_9FIRM</name>
<feature type="transmembrane region" description="Helical" evidence="12">
    <location>
        <begin position="910"/>
        <end position="928"/>
    </location>
</feature>
<feature type="transmembrane region" description="Helical" evidence="12">
    <location>
        <begin position="210"/>
        <end position="231"/>
    </location>
</feature>
<dbReference type="InterPro" id="IPR003342">
    <property type="entry name" value="ArnT-like_N"/>
</dbReference>
<evidence type="ECO:0000256" key="12">
    <source>
        <dbReference type="RuleBase" id="RU367007"/>
    </source>
</evidence>
<comment type="similarity">
    <text evidence="3 12">Belongs to the glycosyltransferase 39 family.</text>
</comment>
<evidence type="ECO:0000256" key="7">
    <source>
        <dbReference type="ARBA" id="ARBA00022692"/>
    </source>
</evidence>
<gene>
    <name evidence="15" type="ORF">H9882_01975</name>
</gene>
<keyword evidence="4 12" id="KW-1003">Cell membrane</keyword>
<dbReference type="Pfam" id="PF02366">
    <property type="entry name" value="PMT"/>
    <property type="match status" value="1"/>
</dbReference>
<feature type="transmembrane region" description="Helical" evidence="12">
    <location>
        <begin position="634"/>
        <end position="655"/>
    </location>
</feature>
<comment type="function">
    <text evidence="12">Protein O-mannosyltransferase that catalyzes the transfer of a single mannose residue from a polyprenol phospho-mannosyl lipidic donor to the hydroxyl group of selected serine and threonine residues in acceptor proteins.</text>
</comment>
<evidence type="ECO:0000256" key="10">
    <source>
        <dbReference type="ARBA" id="ARBA00024033"/>
    </source>
</evidence>
<evidence type="ECO:0000256" key="5">
    <source>
        <dbReference type="ARBA" id="ARBA00022676"/>
    </source>
</evidence>
<evidence type="ECO:0000256" key="9">
    <source>
        <dbReference type="ARBA" id="ARBA00023136"/>
    </source>
</evidence>
<feature type="transmembrane region" description="Helical" evidence="12">
    <location>
        <begin position="91"/>
        <end position="110"/>
    </location>
</feature>
<comment type="similarity">
    <text evidence="10">Belongs to the glycosyltransferase 87 family.</text>
</comment>
<dbReference type="PANTHER" id="PTHR10050">
    <property type="entry name" value="DOLICHYL-PHOSPHATE-MANNOSE--PROTEIN MANNOSYLTRANSFERASE"/>
    <property type="match status" value="1"/>
</dbReference>
<comment type="pathway">
    <text evidence="2 12">Protein modification; protein glycosylation.</text>
</comment>
<feature type="transmembrane region" description="Helical" evidence="12">
    <location>
        <begin position="687"/>
        <end position="706"/>
    </location>
</feature>
<evidence type="ECO:0000313" key="15">
    <source>
        <dbReference type="EMBL" id="MBU3805659.1"/>
    </source>
</evidence>
<dbReference type="GO" id="GO:0004169">
    <property type="term" value="F:dolichyl-phosphate-mannose-protein mannosyltransferase activity"/>
    <property type="evidence" value="ECO:0007669"/>
    <property type="project" value="UniProtKB-UniRule"/>
</dbReference>
<dbReference type="InterPro" id="IPR032421">
    <property type="entry name" value="PMT_4TMC"/>
</dbReference>
<reference evidence="15" key="1">
    <citation type="journal article" date="2021" name="PeerJ">
        <title>Extensive microbial diversity within the chicken gut microbiome revealed by metagenomics and culture.</title>
        <authorList>
            <person name="Gilroy R."/>
            <person name="Ravi A."/>
            <person name="Getino M."/>
            <person name="Pursley I."/>
            <person name="Horton D.L."/>
            <person name="Alikhan N.F."/>
            <person name="Baker D."/>
            <person name="Gharbi K."/>
            <person name="Hall N."/>
            <person name="Watson M."/>
            <person name="Adriaenssens E.M."/>
            <person name="Foster-Nyarko E."/>
            <person name="Jarju S."/>
            <person name="Secka A."/>
            <person name="Antonio M."/>
            <person name="Oren A."/>
            <person name="Chaudhuri R.R."/>
            <person name="La Ragione R."/>
            <person name="Hildebrand F."/>
            <person name="Pallen M.J."/>
        </authorList>
    </citation>
    <scope>NUCLEOTIDE SEQUENCE</scope>
    <source>
        <strain evidence="15">B5_2728</strain>
    </source>
</reference>
<evidence type="ECO:0000259" key="14">
    <source>
        <dbReference type="Pfam" id="PF16192"/>
    </source>
</evidence>
<dbReference type="EMBL" id="JAHLFP010000013">
    <property type="protein sequence ID" value="MBU3805659.1"/>
    <property type="molecule type" value="Genomic_DNA"/>
</dbReference>
<evidence type="ECO:0000256" key="1">
    <source>
        <dbReference type="ARBA" id="ARBA00004651"/>
    </source>
</evidence>
<organism evidence="15 16">
    <name type="scientific">Candidatus Allofournierella pullistercoris</name>
    <dbReference type="NCBI Taxonomy" id="2838597"/>
    <lineage>
        <taxon>Bacteria</taxon>
        <taxon>Bacillati</taxon>
        <taxon>Bacillota</taxon>
        <taxon>Clostridia</taxon>
        <taxon>Eubacteriales</taxon>
        <taxon>Oscillospiraceae</taxon>
        <taxon>Allofournierella</taxon>
    </lineage>
</organism>
<feature type="transmembrane region" description="Helical" evidence="12">
    <location>
        <begin position="66"/>
        <end position="84"/>
    </location>
</feature>
<feature type="transmembrane region" description="Helical" evidence="12">
    <location>
        <begin position="853"/>
        <end position="876"/>
    </location>
</feature>
<feature type="transmembrane region" description="Helical" evidence="12">
    <location>
        <begin position="387"/>
        <end position="412"/>
    </location>
</feature>
<keyword evidence="7 12" id="KW-0812">Transmembrane</keyword>
<dbReference type="Pfam" id="PF16192">
    <property type="entry name" value="PMT_4TMC"/>
    <property type="match status" value="1"/>
</dbReference>
<evidence type="ECO:0000259" key="13">
    <source>
        <dbReference type="Pfam" id="PF02366"/>
    </source>
</evidence>
<protein>
    <recommendedName>
        <fullName evidence="11 12">Polyprenol-phosphate-mannose--protein mannosyltransferase</fullName>
        <ecNumber evidence="12">2.4.1.-</ecNumber>
    </recommendedName>
</protein>
<keyword evidence="8 12" id="KW-1133">Transmembrane helix</keyword>
<feature type="transmembrane region" description="Helical" evidence="12">
    <location>
        <begin position="769"/>
        <end position="796"/>
    </location>
</feature>
<keyword evidence="6 12" id="KW-0808">Transferase</keyword>
<dbReference type="EC" id="2.4.1.-" evidence="12"/>
<feature type="transmembrane region" description="Helical" evidence="12">
    <location>
        <begin position="739"/>
        <end position="757"/>
    </location>
</feature>
<evidence type="ECO:0000313" key="16">
    <source>
        <dbReference type="Proteomes" id="UP000713596"/>
    </source>
</evidence>
<proteinExistence type="inferred from homology"/>
<evidence type="ECO:0000256" key="8">
    <source>
        <dbReference type="ARBA" id="ARBA00022989"/>
    </source>
</evidence>
<evidence type="ECO:0000256" key="4">
    <source>
        <dbReference type="ARBA" id="ARBA00022475"/>
    </source>
</evidence>
<feature type="transmembrane region" description="Helical" evidence="12">
    <location>
        <begin position="713"/>
        <end position="733"/>
    </location>
</feature>
<dbReference type="GO" id="GO:0005886">
    <property type="term" value="C:plasma membrane"/>
    <property type="evidence" value="ECO:0007669"/>
    <property type="project" value="UniProtKB-SubCell"/>
</dbReference>
<evidence type="ECO:0000256" key="11">
    <source>
        <dbReference type="ARBA" id="ARBA00093617"/>
    </source>
</evidence>
<keyword evidence="9 12" id="KW-0472">Membrane</keyword>
<feature type="domain" description="Protein O-mannosyl-transferase C-terminal four TM" evidence="14">
    <location>
        <begin position="803"/>
        <end position="980"/>
    </location>
</feature>
<keyword evidence="5 12" id="KW-0328">Glycosyltransferase</keyword>
<feature type="transmembrane region" description="Helical" evidence="12">
    <location>
        <begin position="282"/>
        <end position="305"/>
    </location>
</feature>
<dbReference type="Proteomes" id="UP000713596">
    <property type="component" value="Unassembled WGS sequence"/>
</dbReference>
<dbReference type="InterPro" id="IPR027005">
    <property type="entry name" value="PMT-like"/>
</dbReference>
<evidence type="ECO:0000256" key="3">
    <source>
        <dbReference type="ARBA" id="ARBA00007222"/>
    </source>
</evidence>
<accession>A0A948WQI4</accession>
<sequence length="982" mass="109050">MQRRKVWPGSIWLLMGISFLVHLVLSAITEGYSVDVGCFTAWSTRLTEVGPTEFYTPEYFADYPPGYMLVLWCIGLIASGLNISLNTPVGYILLTLVPTVCDVALGYLVYRIGCRYLGESRALRLSAMALFCPPLLYDTAIWKQVDGVFALCIVASFWMLCRKRWWAAAGMFGLALSVKPQALLFGPVFALCYLMEIAGLKTVEQKLRQLGKAAGCALVSLSVVVVTALPFWGNQPLNWLWEKYTGTMNSYPYASLNAFNLWALLGGNWAQQTNGIWPGGPSWQLMGTIGILAATVFVILLAFAAWRHQRFSPLLLGALYTTLVYCLGHRMHERYLIPTLLMMLAACARIGDKRLLGAFALMSGANIMNLAMVLASNGTEDQFLTSAVAVAGIRILSVMHLVGAGILVWASVRICTGKELCQYGISAWVANPEPRSAKIPAWSLREAGALALLTLAVSGVSLWDLGDTKAPQTVQAAQGSSYTATVELAQPATTVWVYPEINWQGTLRIWDGAGQLVLEQTLDYSNVFQWKALSIPAGQQYTIQLDNASVLELAFRDSQGRLIQAQGETGFLMDEAHLVPKTISYRNSMYFDEIYHARTAYEHLHGMPVYETTHPPLGKVFLMMGIWLFGMTGFGWRIAGVVFGIALVVVMYLFVRRITRKPSLALFAAVLTALDSIRLSQSRLATIDVYSSFFILLGAYFMVWYAQSVLEKGVCKSILPMALCGLAFGLGAASKWTGIYAGAGLCVVYFWALYQRWRQKQPGFGKELATALAGGVVFFVLVPLVVYGLSYLPYFWRQEGFSLSQWWQCQVTMFEYHSQLKSTHPFESRWYSWPFDLRPVWYYSGQVAMGFKATIAGLGNPVVWWAGAVAIGAVIWRQMSGRANGAQAAVLVFYFTQLLPWVLVSRCTFQYHYLPSLWFAISAIAVTVGRMEQTSPKKAAWVRGALVVLAAVVFVWFYPVASGMTVPTEWVESTQWLSSWSY</sequence>
<evidence type="ECO:0000256" key="2">
    <source>
        <dbReference type="ARBA" id="ARBA00004922"/>
    </source>
</evidence>
<comment type="subcellular location">
    <subcellularLocation>
        <location evidence="1">Cell membrane</location>
        <topology evidence="1">Multi-pass membrane protein</topology>
    </subcellularLocation>
</comment>
<dbReference type="InterPro" id="IPR018584">
    <property type="entry name" value="GT87"/>
</dbReference>
<evidence type="ECO:0000256" key="6">
    <source>
        <dbReference type="ARBA" id="ARBA00022679"/>
    </source>
</evidence>
<comment type="caution">
    <text evidence="15">The sequence shown here is derived from an EMBL/GenBank/DDBJ whole genome shotgun (WGS) entry which is preliminary data.</text>
</comment>
<feature type="transmembrane region" description="Helical" evidence="12">
    <location>
        <begin position="940"/>
        <end position="958"/>
    </location>
</feature>
<feature type="domain" description="ArnT-like N-terminal" evidence="13">
    <location>
        <begin position="583"/>
        <end position="796"/>
    </location>
</feature>
<dbReference type="AlphaFoldDB" id="A0A948WQI4"/>
<feature type="transmembrane region" description="Helical" evidence="12">
    <location>
        <begin position="888"/>
        <end position="904"/>
    </location>
</feature>
<dbReference type="Pfam" id="PF09594">
    <property type="entry name" value="GT87"/>
    <property type="match status" value="1"/>
</dbReference>
<feature type="transmembrane region" description="Helical" evidence="12">
    <location>
        <begin position="148"/>
        <end position="166"/>
    </location>
</feature>
<feature type="transmembrane region" description="Helical" evidence="12">
    <location>
        <begin position="357"/>
        <end position="375"/>
    </location>
</feature>
<reference evidence="15" key="2">
    <citation type="submission" date="2021-04" db="EMBL/GenBank/DDBJ databases">
        <authorList>
            <person name="Gilroy R."/>
        </authorList>
    </citation>
    <scope>NUCLEOTIDE SEQUENCE</scope>
    <source>
        <strain evidence="15">B5_2728</strain>
    </source>
</reference>